<feature type="transmembrane region" description="Helical" evidence="6">
    <location>
        <begin position="93"/>
        <end position="111"/>
    </location>
</feature>
<dbReference type="GeneID" id="54471443"/>
<dbReference type="GO" id="GO:0015095">
    <property type="term" value="F:magnesium ion transmembrane transporter activity"/>
    <property type="evidence" value="ECO:0007669"/>
    <property type="project" value="InterPro"/>
</dbReference>
<comment type="subcellular location">
    <subcellularLocation>
        <location evidence="1">Membrane</location>
        <topology evidence="1">Multi-pass membrane protein</topology>
    </subcellularLocation>
</comment>
<keyword evidence="8" id="KW-1185">Reference proteome</keyword>
<feature type="transmembrane region" description="Helical" evidence="6">
    <location>
        <begin position="145"/>
        <end position="165"/>
    </location>
</feature>
<dbReference type="AlphaFoldDB" id="A0A6A6Q5S2"/>
<evidence type="ECO:0000256" key="4">
    <source>
        <dbReference type="ARBA" id="ARBA00023136"/>
    </source>
</evidence>
<evidence type="ECO:0000313" key="8">
    <source>
        <dbReference type="Proteomes" id="UP000799767"/>
    </source>
</evidence>
<feature type="region of interest" description="Disordered" evidence="5">
    <location>
        <begin position="566"/>
        <end position="704"/>
    </location>
</feature>
<sequence length="704" mass="76303">MDVADAAAYRALHASTLLLARADNSTSNSTTSSSSTTTSDRPPIYKTIGICLAVASGLFIGVSFVIKKKGLLKANVKYNEEAGEGYGYLKNGWWWTGMSLMIVGEICNFVAYAFTDAILVTPLGALSVVVTTIGSSIFLKERLSFVGWVSCAICILGSVVIVVNAPQQSSVKDIQQMQSYVIAPGFLSYAGVIIVGCVCVVFFVAPKYGKKSMLVYLTICSLIGGLSVVATQGLGSAILAQINGQSQFTHWFIYVLLAFVICTLLTEIIYLNKALNIFNAALVTPTYYVYFTSSTIVASAVLFQGFHGTAVQIIDVVLGFLVICSGVILLQLAKSSKDVPDTAVFSGDLDQIRTVAEQAEPEYEPRADTLRSGASIVRAMSKVRTKRQAAEAKRIYEERMQPVGENEEFEWDGLRRRRTMSTPHGSVSIKRSKTVHPPLGMAQFPSAEDEEETPSHPGFFERIGRMSHIGSQQRKREGHSPVPLETVQGVPKSGSERAPVDGAQDTAYRGPHIKFVNDLPDSNSRRDLSSKGSSLAPPEPPPKSPAMTPLSPNTRRQFSFQNVFHRKGSNAAEDPRPGSRGALSFMSGNSGGRDHSYPGTAGNGATEEERAGLVHGDSARMLTTLPTYSEMEMVEEPEEEGPAGAAPALDVAASTGDLARQRRRGQPDASYANYDDDDVYDDDELYDEPLSTPKEYYRPGGRWI</sequence>
<dbReference type="Proteomes" id="UP000799767">
    <property type="component" value="Unassembled WGS sequence"/>
</dbReference>
<dbReference type="PANTHER" id="PTHR12570">
    <property type="match status" value="1"/>
</dbReference>
<feature type="transmembrane region" description="Helical" evidence="6">
    <location>
        <begin position="287"/>
        <end position="306"/>
    </location>
</feature>
<feature type="transmembrane region" description="Helical" evidence="6">
    <location>
        <begin position="44"/>
        <end position="66"/>
    </location>
</feature>
<accession>A0A6A6Q5S2</accession>
<feature type="compositionally biased region" description="Acidic residues" evidence="5">
    <location>
        <begin position="674"/>
        <end position="687"/>
    </location>
</feature>
<protein>
    <submittedName>
        <fullName evidence="7">Magnesium transporter NIPA-domain-containing protein</fullName>
    </submittedName>
</protein>
<proteinExistence type="predicted"/>
<evidence type="ECO:0000256" key="2">
    <source>
        <dbReference type="ARBA" id="ARBA00022692"/>
    </source>
</evidence>
<dbReference type="OrthoDB" id="6428174at2759"/>
<dbReference type="RefSeq" id="XP_033593893.1">
    <property type="nucleotide sequence ID" value="XM_033730441.1"/>
</dbReference>
<evidence type="ECO:0000256" key="3">
    <source>
        <dbReference type="ARBA" id="ARBA00022989"/>
    </source>
</evidence>
<feature type="transmembrane region" description="Helical" evidence="6">
    <location>
        <begin position="251"/>
        <end position="271"/>
    </location>
</feature>
<keyword evidence="3 6" id="KW-1133">Transmembrane helix</keyword>
<keyword evidence="2 6" id="KW-0812">Transmembrane</keyword>
<dbReference type="InterPro" id="IPR008521">
    <property type="entry name" value="Mg_trans_NIPA"/>
</dbReference>
<reference evidence="7" key="1">
    <citation type="journal article" date="2020" name="Stud. Mycol.">
        <title>101 Dothideomycetes genomes: a test case for predicting lifestyles and emergence of pathogens.</title>
        <authorList>
            <person name="Haridas S."/>
            <person name="Albert R."/>
            <person name="Binder M."/>
            <person name="Bloem J."/>
            <person name="Labutti K."/>
            <person name="Salamov A."/>
            <person name="Andreopoulos B."/>
            <person name="Baker S."/>
            <person name="Barry K."/>
            <person name="Bills G."/>
            <person name="Bluhm B."/>
            <person name="Cannon C."/>
            <person name="Castanera R."/>
            <person name="Culley D."/>
            <person name="Daum C."/>
            <person name="Ezra D."/>
            <person name="Gonzalez J."/>
            <person name="Henrissat B."/>
            <person name="Kuo A."/>
            <person name="Liang C."/>
            <person name="Lipzen A."/>
            <person name="Lutzoni F."/>
            <person name="Magnuson J."/>
            <person name="Mondo S."/>
            <person name="Nolan M."/>
            <person name="Ohm R."/>
            <person name="Pangilinan J."/>
            <person name="Park H.-J."/>
            <person name="Ramirez L."/>
            <person name="Alfaro M."/>
            <person name="Sun H."/>
            <person name="Tritt A."/>
            <person name="Yoshinaga Y."/>
            <person name="Zwiers L.-H."/>
            <person name="Turgeon B."/>
            <person name="Goodwin S."/>
            <person name="Spatafora J."/>
            <person name="Crous P."/>
            <person name="Grigoriev I."/>
        </authorList>
    </citation>
    <scope>NUCLEOTIDE SEQUENCE</scope>
    <source>
        <strain evidence="7">CBS 113389</strain>
    </source>
</reference>
<feature type="transmembrane region" description="Helical" evidence="6">
    <location>
        <begin position="118"/>
        <end position="139"/>
    </location>
</feature>
<feature type="transmembrane region" description="Helical" evidence="6">
    <location>
        <begin position="186"/>
        <end position="208"/>
    </location>
</feature>
<keyword evidence="4 6" id="KW-0472">Membrane</keyword>
<dbReference type="GO" id="GO:0016020">
    <property type="term" value="C:membrane"/>
    <property type="evidence" value="ECO:0007669"/>
    <property type="project" value="UniProtKB-SubCell"/>
</dbReference>
<dbReference type="SUPFAM" id="SSF103481">
    <property type="entry name" value="Multidrug resistance efflux transporter EmrE"/>
    <property type="match status" value="1"/>
</dbReference>
<feature type="transmembrane region" description="Helical" evidence="6">
    <location>
        <begin position="214"/>
        <end position="239"/>
    </location>
</feature>
<dbReference type="EMBL" id="MU001631">
    <property type="protein sequence ID" value="KAF2487324.1"/>
    <property type="molecule type" value="Genomic_DNA"/>
</dbReference>
<feature type="compositionally biased region" description="Acidic residues" evidence="5">
    <location>
        <begin position="632"/>
        <end position="641"/>
    </location>
</feature>
<name>A0A6A6Q5S2_9PEZI</name>
<evidence type="ECO:0000256" key="6">
    <source>
        <dbReference type="SAM" id="Phobius"/>
    </source>
</evidence>
<evidence type="ECO:0000313" key="7">
    <source>
        <dbReference type="EMBL" id="KAF2487324.1"/>
    </source>
</evidence>
<dbReference type="Pfam" id="PF05653">
    <property type="entry name" value="Mg_trans_NIPA"/>
    <property type="match status" value="1"/>
</dbReference>
<gene>
    <name evidence="7" type="ORF">BDY17DRAFT_243504</name>
</gene>
<organism evidence="7 8">
    <name type="scientific">Neohortaea acidophila</name>
    <dbReference type="NCBI Taxonomy" id="245834"/>
    <lineage>
        <taxon>Eukaryota</taxon>
        <taxon>Fungi</taxon>
        <taxon>Dikarya</taxon>
        <taxon>Ascomycota</taxon>
        <taxon>Pezizomycotina</taxon>
        <taxon>Dothideomycetes</taxon>
        <taxon>Dothideomycetidae</taxon>
        <taxon>Mycosphaerellales</taxon>
        <taxon>Teratosphaeriaceae</taxon>
        <taxon>Neohortaea</taxon>
    </lineage>
</organism>
<feature type="region of interest" description="Disordered" evidence="5">
    <location>
        <begin position="420"/>
        <end position="553"/>
    </location>
</feature>
<dbReference type="InterPro" id="IPR037185">
    <property type="entry name" value="EmrE-like"/>
</dbReference>
<feature type="transmembrane region" description="Helical" evidence="6">
    <location>
        <begin position="313"/>
        <end position="333"/>
    </location>
</feature>
<evidence type="ECO:0000256" key="5">
    <source>
        <dbReference type="SAM" id="MobiDB-lite"/>
    </source>
</evidence>
<dbReference type="PANTHER" id="PTHR12570:SF92">
    <property type="entry name" value="SPICHTHYIN, ISOFORM B"/>
    <property type="match status" value="1"/>
</dbReference>
<evidence type="ECO:0000256" key="1">
    <source>
        <dbReference type="ARBA" id="ARBA00004141"/>
    </source>
</evidence>